<dbReference type="Proteomes" id="UP000322000">
    <property type="component" value="Chromosome 4"/>
</dbReference>
<organism evidence="2 3">
    <name type="scientific">Trichoplusia ni</name>
    <name type="common">Cabbage looper</name>
    <dbReference type="NCBI Taxonomy" id="7111"/>
    <lineage>
        <taxon>Eukaryota</taxon>
        <taxon>Metazoa</taxon>
        <taxon>Ecdysozoa</taxon>
        <taxon>Arthropoda</taxon>
        <taxon>Hexapoda</taxon>
        <taxon>Insecta</taxon>
        <taxon>Pterygota</taxon>
        <taxon>Neoptera</taxon>
        <taxon>Endopterygota</taxon>
        <taxon>Lepidoptera</taxon>
        <taxon>Glossata</taxon>
        <taxon>Ditrysia</taxon>
        <taxon>Noctuoidea</taxon>
        <taxon>Noctuidae</taxon>
        <taxon>Plusiinae</taxon>
        <taxon>Trichoplusia</taxon>
    </lineage>
</organism>
<keyword evidence="1" id="KW-0472">Membrane</keyword>
<dbReference type="OrthoDB" id="7470116at2759"/>
<feature type="transmembrane region" description="Helical" evidence="1">
    <location>
        <begin position="81"/>
        <end position="104"/>
    </location>
</feature>
<feature type="transmembrane region" description="Helical" evidence="1">
    <location>
        <begin position="486"/>
        <end position="506"/>
    </location>
</feature>
<sequence>MGDHAHKYDYSSDSFTSVSKGVSLGDPKFNLQLVYKKDPPTGRPLIMSSKHDRLAFYRAYSSSSTKTEIVPTQSVNINSFLWLYTLNLLFKSLPHGFVHFFIAAYAPEEHMFVTKMVPFSTGAIVLISGLKYLFTMVGFFELLSVVDLSVMLFHYSLAGMLLKNPWNRCPTPSVYHDNTLNVTMRCLELHDFAHMFENRSYEYANFTFVYEKDYHFQVAQIEYYRYKSLFYFYHFCEVDSLWGWTKINEIEMVAGILDIVEFIILWSAITIFHLQTSSKYFWKLLNWSQWSINIVDLMNMGYLTLMHYSQHEEYRLAKRGGEEETRSQITLANIQMLAESITAPSIVHVLTSRSVQEIDPARDSTTMVISNAVLFIFRGLLGNSVKHYCETMCHTEIPITQFNQHSWFYFWPMYWTSFYLGDIFSLLYLMLNLLNEVLITTVIYKCVVECIIYEWKRVRRWMVMLAFAIFGLVGHIFITVDDRVILWIYGKGIATLSETIFLYVLYPVGRLVDDFIFHYGVAPTNFRIMSLRLVPVYYLIKLYLSIESLWEVLASGTTITHYMWTWTVMVVPILIGNLYIIYRYLGVYKMTWNYIFRPLCNWGPRDFTVRQLRKQFDSRHYIGSEAPKLLSRYLMSKRESKIYKIDVRYDFARRSTVYRSMPVRFGVEERKFND</sequence>
<accession>A0A7E5VEA7</accession>
<reference evidence="3" key="1">
    <citation type="submission" date="2025-08" db="UniProtKB">
        <authorList>
            <consortium name="RefSeq"/>
        </authorList>
    </citation>
    <scope>IDENTIFICATION</scope>
</reference>
<feature type="transmembrane region" description="Helical" evidence="1">
    <location>
        <begin position="526"/>
        <end position="544"/>
    </location>
</feature>
<dbReference type="GeneID" id="113493056"/>
<dbReference type="AlphaFoldDB" id="A0A7E5VEA7"/>
<evidence type="ECO:0000313" key="2">
    <source>
        <dbReference type="Proteomes" id="UP000322000"/>
    </source>
</evidence>
<evidence type="ECO:0000313" key="3">
    <source>
        <dbReference type="RefSeq" id="XP_026726639.1"/>
    </source>
</evidence>
<evidence type="ECO:0000256" key="1">
    <source>
        <dbReference type="SAM" id="Phobius"/>
    </source>
</evidence>
<feature type="transmembrane region" description="Helical" evidence="1">
    <location>
        <begin position="116"/>
        <end position="134"/>
    </location>
</feature>
<gene>
    <name evidence="3" type="primary">LOC113493056</name>
</gene>
<feature type="transmembrane region" description="Helical" evidence="1">
    <location>
        <begin position="408"/>
        <end position="431"/>
    </location>
</feature>
<proteinExistence type="predicted"/>
<name>A0A7E5VEA7_TRINI</name>
<feature type="transmembrane region" description="Helical" evidence="1">
    <location>
        <begin position="252"/>
        <end position="275"/>
    </location>
</feature>
<feature type="transmembrane region" description="Helical" evidence="1">
    <location>
        <begin position="462"/>
        <end position="480"/>
    </location>
</feature>
<protein>
    <submittedName>
        <fullName evidence="3">Uncharacterized protein LOC113493056</fullName>
    </submittedName>
</protein>
<dbReference type="RefSeq" id="XP_026726639.1">
    <property type="nucleotide sequence ID" value="XM_026870838.1"/>
</dbReference>
<dbReference type="KEGG" id="tnl:113493056"/>
<dbReference type="InParanoid" id="A0A7E5VEA7"/>
<feature type="transmembrane region" description="Helical" evidence="1">
    <location>
        <begin position="564"/>
        <end position="582"/>
    </location>
</feature>
<keyword evidence="2" id="KW-1185">Reference proteome</keyword>
<keyword evidence="1" id="KW-1133">Transmembrane helix</keyword>
<keyword evidence="1" id="KW-0812">Transmembrane</keyword>